<dbReference type="SUPFAM" id="SSF88946">
    <property type="entry name" value="Sigma2 domain of RNA polymerase sigma factors"/>
    <property type="match status" value="1"/>
</dbReference>
<keyword evidence="2" id="KW-0805">Transcription regulation</keyword>
<dbReference type="InterPro" id="IPR039425">
    <property type="entry name" value="RNA_pol_sigma-70-like"/>
</dbReference>
<dbReference type="Gene3D" id="1.10.10.10">
    <property type="entry name" value="Winged helix-like DNA-binding domain superfamily/Winged helix DNA-binding domain"/>
    <property type="match status" value="1"/>
</dbReference>
<dbReference type="Pfam" id="PF08281">
    <property type="entry name" value="Sigma70_r4_2"/>
    <property type="match status" value="1"/>
</dbReference>
<comment type="similarity">
    <text evidence="1">Belongs to the sigma-70 factor family. ECF subfamily.</text>
</comment>
<evidence type="ECO:0000256" key="4">
    <source>
        <dbReference type="ARBA" id="ARBA00023163"/>
    </source>
</evidence>
<dbReference type="AlphaFoldDB" id="A0A504J599"/>
<organism evidence="7 8">
    <name type="scientific">Aquimarina algicola</name>
    <dbReference type="NCBI Taxonomy" id="2589995"/>
    <lineage>
        <taxon>Bacteria</taxon>
        <taxon>Pseudomonadati</taxon>
        <taxon>Bacteroidota</taxon>
        <taxon>Flavobacteriia</taxon>
        <taxon>Flavobacteriales</taxon>
        <taxon>Flavobacteriaceae</taxon>
        <taxon>Aquimarina</taxon>
    </lineage>
</organism>
<dbReference type="Pfam" id="PF04542">
    <property type="entry name" value="Sigma70_r2"/>
    <property type="match status" value="1"/>
</dbReference>
<dbReference type="InterPro" id="IPR013249">
    <property type="entry name" value="RNA_pol_sigma70_r4_t2"/>
</dbReference>
<proteinExistence type="inferred from homology"/>
<evidence type="ECO:0000256" key="1">
    <source>
        <dbReference type="ARBA" id="ARBA00010641"/>
    </source>
</evidence>
<dbReference type="InterPro" id="IPR014327">
    <property type="entry name" value="RNA_pol_sigma70_bacteroid"/>
</dbReference>
<evidence type="ECO:0000259" key="6">
    <source>
        <dbReference type="Pfam" id="PF08281"/>
    </source>
</evidence>
<dbReference type="InterPro" id="IPR036388">
    <property type="entry name" value="WH-like_DNA-bd_sf"/>
</dbReference>
<keyword evidence="8" id="KW-1185">Reference proteome</keyword>
<dbReference type="InterPro" id="IPR013324">
    <property type="entry name" value="RNA_pol_sigma_r3/r4-like"/>
</dbReference>
<evidence type="ECO:0000259" key="5">
    <source>
        <dbReference type="Pfam" id="PF04542"/>
    </source>
</evidence>
<comment type="caution">
    <text evidence="7">The sequence shown here is derived from an EMBL/GenBank/DDBJ whole genome shotgun (WGS) entry which is preliminary data.</text>
</comment>
<evidence type="ECO:0000256" key="2">
    <source>
        <dbReference type="ARBA" id="ARBA00023015"/>
    </source>
</evidence>
<reference evidence="7 8" key="1">
    <citation type="submission" date="2019-06" db="EMBL/GenBank/DDBJ databases">
        <authorList>
            <person name="Meng X."/>
        </authorList>
    </citation>
    <scope>NUCLEOTIDE SEQUENCE [LARGE SCALE GENOMIC DNA]</scope>
    <source>
        <strain evidence="7 8">M625</strain>
    </source>
</reference>
<dbReference type="GO" id="GO:0016987">
    <property type="term" value="F:sigma factor activity"/>
    <property type="evidence" value="ECO:0007669"/>
    <property type="project" value="UniProtKB-KW"/>
</dbReference>
<evidence type="ECO:0000313" key="7">
    <source>
        <dbReference type="EMBL" id="TPN82773.1"/>
    </source>
</evidence>
<dbReference type="RefSeq" id="WP_140596012.1">
    <property type="nucleotide sequence ID" value="NZ_VFWZ01000008.1"/>
</dbReference>
<dbReference type="InterPro" id="IPR013325">
    <property type="entry name" value="RNA_pol_sigma_r2"/>
</dbReference>
<dbReference type="InterPro" id="IPR014284">
    <property type="entry name" value="RNA_pol_sigma-70_dom"/>
</dbReference>
<evidence type="ECO:0000256" key="3">
    <source>
        <dbReference type="ARBA" id="ARBA00023082"/>
    </source>
</evidence>
<dbReference type="Gene3D" id="1.10.1740.10">
    <property type="match status" value="1"/>
</dbReference>
<dbReference type="SUPFAM" id="SSF88659">
    <property type="entry name" value="Sigma3 and sigma4 domains of RNA polymerase sigma factors"/>
    <property type="match status" value="1"/>
</dbReference>
<dbReference type="NCBIfam" id="TIGR02937">
    <property type="entry name" value="sigma70-ECF"/>
    <property type="match status" value="1"/>
</dbReference>
<dbReference type="InterPro" id="IPR007627">
    <property type="entry name" value="RNA_pol_sigma70_r2"/>
</dbReference>
<dbReference type="EMBL" id="VFWZ01000008">
    <property type="protein sequence ID" value="TPN82773.1"/>
    <property type="molecule type" value="Genomic_DNA"/>
</dbReference>
<keyword evidence="3" id="KW-0731">Sigma factor</keyword>
<dbReference type="GO" id="GO:0006352">
    <property type="term" value="P:DNA-templated transcription initiation"/>
    <property type="evidence" value="ECO:0007669"/>
    <property type="project" value="InterPro"/>
</dbReference>
<feature type="domain" description="RNA polymerase sigma factor 70 region 4 type 2" evidence="6">
    <location>
        <begin position="119"/>
        <end position="168"/>
    </location>
</feature>
<dbReference type="PANTHER" id="PTHR43133">
    <property type="entry name" value="RNA POLYMERASE ECF-TYPE SIGMA FACTO"/>
    <property type="match status" value="1"/>
</dbReference>
<dbReference type="PANTHER" id="PTHR43133:SF46">
    <property type="entry name" value="RNA POLYMERASE SIGMA-70 FACTOR ECF SUBFAMILY"/>
    <property type="match status" value="1"/>
</dbReference>
<dbReference type="GO" id="GO:0003677">
    <property type="term" value="F:DNA binding"/>
    <property type="evidence" value="ECO:0007669"/>
    <property type="project" value="InterPro"/>
</dbReference>
<evidence type="ECO:0000313" key="8">
    <source>
        <dbReference type="Proteomes" id="UP000315540"/>
    </source>
</evidence>
<protein>
    <submittedName>
        <fullName evidence="7">RNA polymerase sigma-70 factor</fullName>
    </submittedName>
</protein>
<keyword evidence="4" id="KW-0804">Transcription</keyword>
<feature type="domain" description="RNA polymerase sigma-70 region 2" evidence="5">
    <location>
        <begin position="21"/>
        <end position="88"/>
    </location>
</feature>
<dbReference type="NCBIfam" id="TIGR02985">
    <property type="entry name" value="Sig70_bacteroi1"/>
    <property type="match status" value="1"/>
</dbReference>
<accession>A0A504J599</accession>
<name>A0A504J599_9FLAO</name>
<dbReference type="Proteomes" id="UP000315540">
    <property type="component" value="Unassembled WGS sequence"/>
</dbReference>
<dbReference type="OrthoDB" id="1100095at2"/>
<gene>
    <name evidence="7" type="ORF">FHK87_20305</name>
</gene>
<sequence>MDEKLIWIRIQNGDNQALELLFERYYRPLCSYALQFTKHMPDAEDIVQSVFIKLWSKREELHINTSLKAYLYKSVYHTYIDKSRKNKKRQEFLDTLQYEALLYQVDDDNDIFEKKLKKLNGLIANLPEKCKQILLLSKQENYKNREIAKKLNISIKTVEAQLRIAFQKIREGFQSDL</sequence>